<feature type="compositionally biased region" description="Basic and acidic residues" evidence="8">
    <location>
        <begin position="542"/>
        <end position="556"/>
    </location>
</feature>
<dbReference type="InterPro" id="IPR020846">
    <property type="entry name" value="MFS_dom"/>
</dbReference>
<comment type="similarity">
    <text evidence="2 7">Belongs to the major facilitator superfamily. Sugar transporter (TC 2.A.1.1) family.</text>
</comment>
<keyword evidence="3 7" id="KW-0813">Transport</keyword>
<feature type="region of interest" description="Disordered" evidence="8">
    <location>
        <begin position="530"/>
        <end position="556"/>
    </location>
</feature>
<accession>A0A0U1M1V3</accession>
<evidence type="ECO:0000256" key="6">
    <source>
        <dbReference type="ARBA" id="ARBA00023136"/>
    </source>
</evidence>
<dbReference type="InterPro" id="IPR036259">
    <property type="entry name" value="MFS_trans_sf"/>
</dbReference>
<evidence type="ECO:0000256" key="4">
    <source>
        <dbReference type="ARBA" id="ARBA00022692"/>
    </source>
</evidence>
<dbReference type="PANTHER" id="PTHR48022:SF28">
    <property type="entry name" value="MAJOR FACILITATOR SUPERFAMILY (MFS) PROFILE DOMAIN-CONTAINING PROTEIN-RELATED"/>
    <property type="match status" value="1"/>
</dbReference>
<dbReference type="PRINTS" id="PR00171">
    <property type="entry name" value="SUGRTRNSPORT"/>
</dbReference>
<feature type="transmembrane region" description="Helical" evidence="9">
    <location>
        <begin position="369"/>
        <end position="394"/>
    </location>
</feature>
<protein>
    <submittedName>
        <fullName evidence="11">Sugar transporter STL1</fullName>
    </submittedName>
</protein>
<dbReference type="InterPro" id="IPR005828">
    <property type="entry name" value="MFS_sugar_transport-like"/>
</dbReference>
<name>A0A0U1M1V3_TALIS</name>
<feature type="transmembrane region" description="Helical" evidence="9">
    <location>
        <begin position="340"/>
        <end position="363"/>
    </location>
</feature>
<dbReference type="InterPro" id="IPR003663">
    <property type="entry name" value="Sugar/inositol_transpt"/>
</dbReference>
<evidence type="ECO:0000256" key="3">
    <source>
        <dbReference type="ARBA" id="ARBA00022448"/>
    </source>
</evidence>
<evidence type="ECO:0000256" key="5">
    <source>
        <dbReference type="ARBA" id="ARBA00022989"/>
    </source>
</evidence>
<dbReference type="NCBIfam" id="TIGR00879">
    <property type="entry name" value="SP"/>
    <property type="match status" value="1"/>
</dbReference>
<evidence type="ECO:0000256" key="2">
    <source>
        <dbReference type="ARBA" id="ARBA00010992"/>
    </source>
</evidence>
<comment type="subcellular location">
    <subcellularLocation>
        <location evidence="1">Membrane</location>
        <topology evidence="1">Multi-pass membrane protein</topology>
    </subcellularLocation>
</comment>
<evidence type="ECO:0000313" key="12">
    <source>
        <dbReference type="Proteomes" id="UP000054383"/>
    </source>
</evidence>
<evidence type="ECO:0000256" key="7">
    <source>
        <dbReference type="RuleBase" id="RU003346"/>
    </source>
</evidence>
<proteinExistence type="inferred from homology"/>
<evidence type="ECO:0000313" key="11">
    <source>
        <dbReference type="EMBL" id="CRG88990.1"/>
    </source>
</evidence>
<dbReference type="GO" id="GO:0005351">
    <property type="term" value="F:carbohydrate:proton symporter activity"/>
    <property type="evidence" value="ECO:0007669"/>
    <property type="project" value="TreeGrafter"/>
</dbReference>
<evidence type="ECO:0000256" key="9">
    <source>
        <dbReference type="SAM" id="Phobius"/>
    </source>
</evidence>
<dbReference type="GO" id="GO:0016020">
    <property type="term" value="C:membrane"/>
    <property type="evidence" value="ECO:0007669"/>
    <property type="project" value="UniProtKB-SubCell"/>
</dbReference>
<feature type="compositionally biased region" description="Polar residues" evidence="8">
    <location>
        <begin position="530"/>
        <end position="541"/>
    </location>
</feature>
<dbReference type="PANTHER" id="PTHR48022">
    <property type="entry name" value="PLASTIDIC GLUCOSE TRANSPORTER 4"/>
    <property type="match status" value="1"/>
</dbReference>
<sequence>MQNQEKNMFYTGATWLRGIPLLSAITSVCASSFLLFGYDNGVMSGVVISSYWLDEMGNPSTIIVSTITALYDIGALIGAVAAAFTTERLGRKRSLLLGSFIVVIGSIFMGTCVERVQMMIGRIVTGVGIGYLMSTAPVYQSEVCSPSQRGWQIGIQVSMMLFGLMISYFMNYGLYFHHGAVQWRFPLLFQILFAAYIIAVTIFLPDTPRWLMWHRPSNDEGPVVLSRLRNRPIDDPIVVEEKTEILEAIRIESQEEGTWMDLFRDGGTRADKRFYLSLGIQFMQQLSGINIVTYYAPTLFTESLGMTQERSLLMGSFLQLWYLFASFLTWYMVDVVGRRRLFIIMALGMCVVLIFEGVCVEINNHASNIAAVVFVFAFESCFTWGWMAGVWVYDPEILPLKIRAKGAALAAAADFLGNFLVVEITPPALQNIGYKTYIIFAIFNLVNALIVFLFYPETMGLPLESVDLLFIQADEAMDLASSKNKPFHQHVQWWVVPRAWEMVKSQKRTGNSRLVGEGYIDNNGNGRIVGNNSGDVASKTTDLQRDDDVARSDHIA</sequence>
<feature type="transmembrane region" description="Helical" evidence="9">
    <location>
        <begin position="151"/>
        <end position="175"/>
    </location>
</feature>
<dbReference type="FunFam" id="1.20.1250.20:FF:000134">
    <property type="entry name" value="MFS sugar transporter protein"/>
    <property type="match status" value="1"/>
</dbReference>
<feature type="transmembrane region" description="Helical" evidence="9">
    <location>
        <begin position="406"/>
        <end position="425"/>
    </location>
</feature>
<evidence type="ECO:0000256" key="8">
    <source>
        <dbReference type="SAM" id="MobiDB-lite"/>
    </source>
</evidence>
<dbReference type="AlphaFoldDB" id="A0A0U1M1V3"/>
<feature type="transmembrane region" description="Helical" evidence="9">
    <location>
        <begin position="119"/>
        <end position="139"/>
    </location>
</feature>
<dbReference type="EMBL" id="CVMT01000005">
    <property type="protein sequence ID" value="CRG88990.1"/>
    <property type="molecule type" value="Genomic_DNA"/>
</dbReference>
<dbReference type="PROSITE" id="PS50850">
    <property type="entry name" value="MFS"/>
    <property type="match status" value="1"/>
</dbReference>
<reference evidence="11 12" key="1">
    <citation type="submission" date="2015-04" db="EMBL/GenBank/DDBJ databases">
        <authorList>
            <person name="Syromyatnikov M.Y."/>
            <person name="Popov V.N."/>
        </authorList>
    </citation>
    <scope>NUCLEOTIDE SEQUENCE [LARGE SCALE GENOMIC DNA]</scope>
    <source>
        <strain evidence="11">WF-38-12</strain>
    </source>
</reference>
<dbReference type="InterPro" id="IPR050360">
    <property type="entry name" value="MFS_Sugar_Transporters"/>
</dbReference>
<feature type="transmembrane region" description="Helical" evidence="9">
    <location>
        <begin position="95"/>
        <end position="113"/>
    </location>
</feature>
<feature type="transmembrane region" description="Helical" evidence="9">
    <location>
        <begin position="316"/>
        <end position="333"/>
    </location>
</feature>
<evidence type="ECO:0000256" key="1">
    <source>
        <dbReference type="ARBA" id="ARBA00004141"/>
    </source>
</evidence>
<dbReference type="Pfam" id="PF00083">
    <property type="entry name" value="Sugar_tr"/>
    <property type="match status" value="1"/>
</dbReference>
<keyword evidence="5 9" id="KW-1133">Transmembrane helix</keyword>
<keyword evidence="11" id="KW-0762">Sugar transport</keyword>
<evidence type="ECO:0000259" key="10">
    <source>
        <dbReference type="PROSITE" id="PS50850"/>
    </source>
</evidence>
<gene>
    <name evidence="11" type="ORF">PISL3812_06025</name>
</gene>
<dbReference type="OMA" id="WIFHYTM"/>
<dbReference type="InterPro" id="IPR005829">
    <property type="entry name" value="Sugar_transporter_CS"/>
</dbReference>
<keyword evidence="4 9" id="KW-0812">Transmembrane</keyword>
<feature type="transmembrane region" description="Helical" evidence="9">
    <location>
        <begin position="274"/>
        <end position="296"/>
    </location>
</feature>
<feature type="transmembrane region" description="Helical" evidence="9">
    <location>
        <begin position="437"/>
        <end position="455"/>
    </location>
</feature>
<feature type="domain" description="Major facilitator superfamily (MFS) profile" evidence="10">
    <location>
        <begin position="25"/>
        <end position="459"/>
    </location>
</feature>
<feature type="transmembrane region" description="Helical" evidence="9">
    <location>
        <begin position="58"/>
        <end position="83"/>
    </location>
</feature>
<dbReference type="OrthoDB" id="6612291at2759"/>
<keyword evidence="12" id="KW-1185">Reference proteome</keyword>
<feature type="transmembrane region" description="Helical" evidence="9">
    <location>
        <begin position="187"/>
        <end position="205"/>
    </location>
</feature>
<dbReference type="Gene3D" id="1.20.1250.20">
    <property type="entry name" value="MFS general substrate transporter like domains"/>
    <property type="match status" value="1"/>
</dbReference>
<dbReference type="SUPFAM" id="SSF103473">
    <property type="entry name" value="MFS general substrate transporter"/>
    <property type="match status" value="1"/>
</dbReference>
<organism evidence="11 12">
    <name type="scientific">Talaromyces islandicus</name>
    <name type="common">Penicillium islandicum</name>
    <dbReference type="NCBI Taxonomy" id="28573"/>
    <lineage>
        <taxon>Eukaryota</taxon>
        <taxon>Fungi</taxon>
        <taxon>Dikarya</taxon>
        <taxon>Ascomycota</taxon>
        <taxon>Pezizomycotina</taxon>
        <taxon>Eurotiomycetes</taxon>
        <taxon>Eurotiomycetidae</taxon>
        <taxon>Eurotiales</taxon>
        <taxon>Trichocomaceae</taxon>
        <taxon>Talaromyces</taxon>
        <taxon>Talaromyces sect. Islandici</taxon>
    </lineage>
</organism>
<dbReference type="PROSITE" id="PS00217">
    <property type="entry name" value="SUGAR_TRANSPORT_2"/>
    <property type="match status" value="1"/>
</dbReference>
<feature type="transmembrane region" description="Helical" evidence="9">
    <location>
        <begin position="21"/>
        <end position="38"/>
    </location>
</feature>
<keyword evidence="6 9" id="KW-0472">Membrane</keyword>
<dbReference type="Proteomes" id="UP000054383">
    <property type="component" value="Unassembled WGS sequence"/>
</dbReference>